<protein>
    <recommendedName>
        <fullName evidence="2">Phage protein</fullName>
    </recommendedName>
</protein>
<proteinExistence type="predicted"/>
<reference evidence="1" key="1">
    <citation type="journal article" date="2021" name="Proc. Natl. Acad. Sci. U.S.A.">
        <title>A Catalog of Tens of Thousands of Viruses from Human Metagenomes Reveals Hidden Associations with Chronic Diseases.</title>
        <authorList>
            <person name="Tisza M.J."/>
            <person name="Buck C.B."/>
        </authorList>
    </citation>
    <scope>NUCLEOTIDE SEQUENCE</scope>
    <source>
        <strain evidence="1">CtkfK18</strain>
    </source>
</reference>
<sequence length="546" mass="60480">MKIVTYGNISLDEYKNTSFTEECELIFESIEIPTEIDFLNDNEELATEGIWDITKGVGNTITNTYNIAKTTTKGATQLAGTILRKSNDMLRFFNNQLKKALPRIVESLRKSLEQLEITYMKLTKFDGRLKEIAIRATNMINTKSYERINTIQPMTIRFYHTQARVFKEIVDIVGDYHYLCHKVCGIQLDASKIYVQTNNDVIFTENNTGAKLIAPSDLMDKVRELTKVRDKVNLEEIARIIGIAQKSVEAYNGAMTKYGENSILRAWIEKEGNSLGLPINFLNLGSLNTKSRARINESEKKKGINPLKYALIPDNSTITFNPNAWRDQKAKFINMVDAEPAQGGMVKSFVALINGQAGGQMQKSTISVLVDLVRKGGASVKKHTDILNKTAKKEIDELIAFSNGLSKYLTSEDQTRINAATQNDAARTSAGRQVVQADTGIGGNAQDNIGATKGGNDQSKVIHAISTGILSYMSGWYSIIFKLNSFYSQCSTGLLSAVFDITNEVDSCCTMVENGNVEQQDGFDQARNDVKETAPATDDTGGFFNG</sequence>
<evidence type="ECO:0008006" key="2">
    <source>
        <dbReference type="Google" id="ProtNLM"/>
    </source>
</evidence>
<organism evidence="1">
    <name type="scientific">Myoviridae sp. ctkfK18</name>
    <dbReference type="NCBI Taxonomy" id="2825165"/>
    <lineage>
        <taxon>Viruses</taxon>
        <taxon>Duplodnaviria</taxon>
        <taxon>Heunggongvirae</taxon>
        <taxon>Uroviricota</taxon>
        <taxon>Caudoviricetes</taxon>
    </lineage>
</organism>
<dbReference type="EMBL" id="BK016265">
    <property type="protein sequence ID" value="DAG06031.1"/>
    <property type="molecule type" value="Genomic_DNA"/>
</dbReference>
<accession>A0A8S5VHG4</accession>
<name>A0A8S5VHG4_9CAUD</name>
<evidence type="ECO:0000313" key="1">
    <source>
        <dbReference type="EMBL" id="DAG06031.1"/>
    </source>
</evidence>